<evidence type="ECO:0000256" key="3">
    <source>
        <dbReference type="ARBA" id="ARBA00022737"/>
    </source>
</evidence>
<feature type="domain" description="ABC transporter" evidence="6">
    <location>
        <begin position="8"/>
        <end position="243"/>
    </location>
</feature>
<evidence type="ECO:0000256" key="4">
    <source>
        <dbReference type="ARBA" id="ARBA00022741"/>
    </source>
</evidence>
<dbReference type="GO" id="GO:0005524">
    <property type="term" value="F:ATP binding"/>
    <property type="evidence" value="ECO:0007669"/>
    <property type="project" value="UniProtKB-KW"/>
</dbReference>
<proteinExistence type="predicted"/>
<dbReference type="InterPro" id="IPR003439">
    <property type="entry name" value="ABC_transporter-like_ATP-bd"/>
</dbReference>
<gene>
    <name evidence="7" type="ORF">F4Y60_11745</name>
</gene>
<keyword evidence="2" id="KW-0762">Sugar transport</keyword>
<dbReference type="EMBL" id="VXRY01000478">
    <property type="protein sequence ID" value="MXY34736.1"/>
    <property type="molecule type" value="Genomic_DNA"/>
</dbReference>
<dbReference type="InterPro" id="IPR027417">
    <property type="entry name" value="P-loop_NTPase"/>
</dbReference>
<dbReference type="InterPro" id="IPR003593">
    <property type="entry name" value="AAA+_ATPase"/>
</dbReference>
<dbReference type="CDD" id="cd03216">
    <property type="entry name" value="ABC_Carb_Monos_I"/>
    <property type="match status" value="1"/>
</dbReference>
<accession>A0A6B0Y6H4</accession>
<dbReference type="PANTHER" id="PTHR43790:SF9">
    <property type="entry name" value="GALACTOFURANOSE TRANSPORTER ATP-BINDING PROTEIN YTFR"/>
    <property type="match status" value="1"/>
</dbReference>
<dbReference type="InterPro" id="IPR050107">
    <property type="entry name" value="ABC_carbohydrate_import_ATPase"/>
</dbReference>
<keyword evidence="3" id="KW-0677">Repeat</keyword>
<comment type="caution">
    <text evidence="7">The sequence shown here is derived from an EMBL/GenBank/DDBJ whole genome shotgun (WGS) entry which is preliminary data.</text>
</comment>
<sequence length="362" mass="39002">MQGGTPALSFVDVSKRYGPILALEDIDFEVASGSVHALIGENGAGKSTCLGVASGRTVPTAGHVLVAGARAPAGRPREMREAGVATIYQELTIAPNLTPSQNVFLGSFLSNWGVLDTARMRQRYEELCDEIGVAKQPETPSGQLSVAEQQILEIMRGLASGARTILFDEPTASLASPERKALLELIKRLRRDGYTIVFVSHNLDEVLEISDRITVFREGKLVANLDRADVEKHDLVLHMLGESKTAALIEDAIEGGGHKVAKRSRPEILRVEDVTLPGVLAPISLSMRAGEILGIGGLVGSGRTEFLRCISGLEPTSAGRMRVDEELVKWPQSVRQAREHGIILIPEDRKRQGVIPALSAAE</sequence>
<dbReference type="GO" id="GO:0016887">
    <property type="term" value="F:ATP hydrolysis activity"/>
    <property type="evidence" value="ECO:0007669"/>
    <property type="project" value="InterPro"/>
</dbReference>
<dbReference type="PANTHER" id="PTHR43790">
    <property type="entry name" value="CARBOHYDRATE TRANSPORT ATP-BINDING PROTEIN MG119-RELATED"/>
    <property type="match status" value="1"/>
</dbReference>
<evidence type="ECO:0000313" key="7">
    <source>
        <dbReference type="EMBL" id="MXY34736.1"/>
    </source>
</evidence>
<organism evidence="7">
    <name type="scientific">Boseongicola sp. SB0664_bin_43</name>
    <dbReference type="NCBI Taxonomy" id="2604844"/>
    <lineage>
        <taxon>Bacteria</taxon>
        <taxon>Pseudomonadati</taxon>
        <taxon>Pseudomonadota</taxon>
        <taxon>Alphaproteobacteria</taxon>
        <taxon>Rhodobacterales</taxon>
        <taxon>Paracoccaceae</taxon>
        <taxon>Boseongicola</taxon>
    </lineage>
</organism>
<protein>
    <submittedName>
        <fullName evidence="7">Sugar ABC transporter ATP-binding protein</fullName>
    </submittedName>
</protein>
<evidence type="ECO:0000256" key="1">
    <source>
        <dbReference type="ARBA" id="ARBA00022448"/>
    </source>
</evidence>
<evidence type="ECO:0000256" key="2">
    <source>
        <dbReference type="ARBA" id="ARBA00022597"/>
    </source>
</evidence>
<evidence type="ECO:0000256" key="5">
    <source>
        <dbReference type="ARBA" id="ARBA00022840"/>
    </source>
</evidence>
<keyword evidence="5 7" id="KW-0067">ATP-binding</keyword>
<keyword evidence="1" id="KW-0813">Transport</keyword>
<dbReference type="Pfam" id="PF00005">
    <property type="entry name" value="ABC_tran"/>
    <property type="match status" value="2"/>
</dbReference>
<dbReference type="SUPFAM" id="SSF52540">
    <property type="entry name" value="P-loop containing nucleoside triphosphate hydrolases"/>
    <property type="match status" value="2"/>
</dbReference>
<dbReference type="SMART" id="SM00382">
    <property type="entry name" value="AAA"/>
    <property type="match status" value="1"/>
</dbReference>
<dbReference type="Gene3D" id="3.40.50.300">
    <property type="entry name" value="P-loop containing nucleotide triphosphate hydrolases"/>
    <property type="match status" value="2"/>
</dbReference>
<dbReference type="PROSITE" id="PS50893">
    <property type="entry name" value="ABC_TRANSPORTER_2"/>
    <property type="match status" value="1"/>
</dbReference>
<name>A0A6B0Y6H4_9RHOB</name>
<dbReference type="AlphaFoldDB" id="A0A6B0Y6H4"/>
<keyword evidence="4" id="KW-0547">Nucleotide-binding</keyword>
<reference evidence="7" key="1">
    <citation type="submission" date="2019-09" db="EMBL/GenBank/DDBJ databases">
        <title>Characterisation of the sponge microbiome using genome-centric metagenomics.</title>
        <authorList>
            <person name="Engelberts J.P."/>
            <person name="Robbins S.J."/>
            <person name="De Goeij J.M."/>
            <person name="Aranda M."/>
            <person name="Bell S.C."/>
            <person name="Webster N.S."/>
        </authorList>
    </citation>
    <scope>NUCLEOTIDE SEQUENCE</scope>
    <source>
        <strain evidence="7">SB0664_bin_43</strain>
    </source>
</reference>
<evidence type="ECO:0000259" key="6">
    <source>
        <dbReference type="PROSITE" id="PS50893"/>
    </source>
</evidence>
<feature type="non-terminal residue" evidence="7">
    <location>
        <position position="362"/>
    </location>
</feature>